<name>A0A2S8RWD6_9RHOB</name>
<evidence type="ECO:0000259" key="3">
    <source>
        <dbReference type="PROSITE" id="PS51898"/>
    </source>
</evidence>
<dbReference type="Proteomes" id="UP000238338">
    <property type="component" value="Unassembled WGS sequence"/>
</dbReference>
<dbReference type="InterPro" id="IPR013762">
    <property type="entry name" value="Integrase-like_cat_sf"/>
</dbReference>
<gene>
    <name evidence="4" type="ORF">LX70_03966</name>
</gene>
<dbReference type="RefSeq" id="WP_170076260.1">
    <property type="nucleotide sequence ID" value="NZ_PVEP01000015.1"/>
</dbReference>
<dbReference type="GO" id="GO:0015074">
    <property type="term" value="P:DNA integration"/>
    <property type="evidence" value="ECO:0007669"/>
    <property type="project" value="InterPro"/>
</dbReference>
<keyword evidence="1" id="KW-0233">DNA recombination</keyword>
<evidence type="ECO:0000256" key="2">
    <source>
        <dbReference type="SAM" id="MobiDB-lite"/>
    </source>
</evidence>
<evidence type="ECO:0000256" key="1">
    <source>
        <dbReference type="ARBA" id="ARBA00023172"/>
    </source>
</evidence>
<protein>
    <submittedName>
        <fullName evidence="4">Site-specific recombinase XerD</fullName>
    </submittedName>
</protein>
<proteinExistence type="predicted"/>
<comment type="caution">
    <text evidence="4">The sequence shown here is derived from an EMBL/GenBank/DDBJ whole genome shotgun (WGS) entry which is preliminary data.</text>
</comment>
<evidence type="ECO:0000313" key="4">
    <source>
        <dbReference type="EMBL" id="PQV52860.1"/>
    </source>
</evidence>
<dbReference type="InterPro" id="IPR002104">
    <property type="entry name" value="Integrase_catalytic"/>
</dbReference>
<evidence type="ECO:0000313" key="5">
    <source>
        <dbReference type="Proteomes" id="UP000238338"/>
    </source>
</evidence>
<feature type="domain" description="Tyr recombinase" evidence="3">
    <location>
        <begin position="157"/>
        <end position="344"/>
    </location>
</feature>
<dbReference type="Pfam" id="PF00589">
    <property type="entry name" value="Phage_integrase"/>
    <property type="match status" value="1"/>
</dbReference>
<dbReference type="SUPFAM" id="SSF56349">
    <property type="entry name" value="DNA breaking-rejoining enzymes"/>
    <property type="match status" value="1"/>
</dbReference>
<dbReference type="GO" id="GO:0006310">
    <property type="term" value="P:DNA recombination"/>
    <property type="evidence" value="ECO:0007669"/>
    <property type="project" value="UniProtKB-KW"/>
</dbReference>
<dbReference type="AlphaFoldDB" id="A0A2S8RWD6"/>
<sequence>MKQPRVHRMTKGGTLYKWHRVTRAPLPTDIPEDHPDFIAAWNAEEAKKAPDRSRATKGTIGAAWEGLKATAAFRGYSAVYRAQVVRHGDAIATLYGKAPMADLRDYHIRKDLEKLDAHPAIARLKTWRLICAHAREANMTRIVATDGVTKPKAAPVQKRAPWDEREVARYRAKWAIGTPQRLCFELLYWTGARTNDAVRLTPSMVSSDGLLRFRQSKTGHDALVPWTSALPAWAEWMEADRKILHQCLAEVRGFTFLEVNGRVRSFKGLSNLISRAAEDAKIIGKTAHGLRATRLTLIAESGGPAHAIMTWGGHKTLSEAEGYTREADRRKVLLGTEQKRNPVNRSVNQK</sequence>
<feature type="compositionally biased region" description="Polar residues" evidence="2">
    <location>
        <begin position="341"/>
        <end position="350"/>
    </location>
</feature>
<accession>A0A2S8RWD6</accession>
<dbReference type="PROSITE" id="PS51898">
    <property type="entry name" value="TYR_RECOMBINASE"/>
    <property type="match status" value="1"/>
</dbReference>
<dbReference type="GO" id="GO:0003677">
    <property type="term" value="F:DNA binding"/>
    <property type="evidence" value="ECO:0007669"/>
    <property type="project" value="InterPro"/>
</dbReference>
<reference evidence="4 5" key="1">
    <citation type="submission" date="2018-02" db="EMBL/GenBank/DDBJ databases">
        <title>Genomic Encyclopedia of Archaeal and Bacterial Type Strains, Phase II (KMG-II): from individual species to whole genera.</title>
        <authorList>
            <person name="Goeker M."/>
        </authorList>
    </citation>
    <scope>NUCLEOTIDE SEQUENCE [LARGE SCALE GENOMIC DNA]</scope>
    <source>
        <strain evidence="4 5">DSM 18921</strain>
    </source>
</reference>
<organism evidence="4 5">
    <name type="scientific">Albidovulum denitrificans</name>
    <dbReference type="NCBI Taxonomy" id="404881"/>
    <lineage>
        <taxon>Bacteria</taxon>
        <taxon>Pseudomonadati</taxon>
        <taxon>Pseudomonadota</taxon>
        <taxon>Alphaproteobacteria</taxon>
        <taxon>Rhodobacterales</taxon>
        <taxon>Paracoccaceae</taxon>
        <taxon>Albidovulum</taxon>
    </lineage>
</organism>
<feature type="region of interest" description="Disordered" evidence="2">
    <location>
        <begin position="330"/>
        <end position="350"/>
    </location>
</feature>
<dbReference type="InterPro" id="IPR011010">
    <property type="entry name" value="DNA_brk_join_enz"/>
</dbReference>
<dbReference type="EMBL" id="PVEP01000015">
    <property type="protein sequence ID" value="PQV52860.1"/>
    <property type="molecule type" value="Genomic_DNA"/>
</dbReference>
<keyword evidence="5" id="KW-1185">Reference proteome</keyword>
<dbReference type="Gene3D" id="1.10.443.10">
    <property type="entry name" value="Intergrase catalytic core"/>
    <property type="match status" value="1"/>
</dbReference>